<proteinExistence type="predicted"/>
<dbReference type="EMBL" id="WJQU01000001">
    <property type="protein sequence ID" value="KAJ6649129.1"/>
    <property type="molecule type" value="Genomic_DNA"/>
</dbReference>
<dbReference type="AlphaFoldDB" id="A0A9Q0NGL7"/>
<evidence type="ECO:0000313" key="3">
    <source>
        <dbReference type="Proteomes" id="UP001151699"/>
    </source>
</evidence>
<evidence type="ECO:0000313" key="2">
    <source>
        <dbReference type="EMBL" id="KAJ6649129.1"/>
    </source>
</evidence>
<sequence length="85" mass="9674">PQHNAPNHPFNVMPTHQMMPSLQQSIPQSQMQPSPMHNNMLPINMAINQPVTTTILPSNDSRTNIPIYQQQRDDGKTKDEEETIT</sequence>
<feature type="compositionally biased region" description="Low complexity" evidence="1">
    <location>
        <begin position="21"/>
        <end position="36"/>
    </location>
</feature>
<protein>
    <submittedName>
        <fullName evidence="2">Uncharacterized protein</fullName>
    </submittedName>
</protein>
<reference evidence="2" key="1">
    <citation type="submission" date="2022-07" db="EMBL/GenBank/DDBJ databases">
        <authorList>
            <person name="Trinca V."/>
            <person name="Uliana J.V.C."/>
            <person name="Torres T.T."/>
            <person name="Ward R.J."/>
            <person name="Monesi N."/>
        </authorList>
    </citation>
    <scope>NUCLEOTIDE SEQUENCE</scope>
    <source>
        <strain evidence="2">HSMRA1968</strain>
        <tissue evidence="2">Whole embryos</tissue>
    </source>
</reference>
<feature type="compositionally biased region" description="Polar residues" evidence="1">
    <location>
        <begin position="56"/>
        <end position="70"/>
    </location>
</feature>
<name>A0A9Q0NGL7_9DIPT</name>
<accession>A0A9Q0NGL7</accession>
<keyword evidence="3" id="KW-1185">Reference proteome</keyword>
<dbReference type="Proteomes" id="UP001151699">
    <property type="component" value="Chromosome A"/>
</dbReference>
<feature type="region of interest" description="Disordered" evidence="1">
    <location>
        <begin position="56"/>
        <end position="85"/>
    </location>
</feature>
<comment type="caution">
    <text evidence="2">The sequence shown here is derived from an EMBL/GenBank/DDBJ whole genome shotgun (WGS) entry which is preliminary data.</text>
</comment>
<feature type="region of interest" description="Disordered" evidence="1">
    <location>
        <begin position="21"/>
        <end position="41"/>
    </location>
</feature>
<evidence type="ECO:0000256" key="1">
    <source>
        <dbReference type="SAM" id="MobiDB-lite"/>
    </source>
</evidence>
<gene>
    <name evidence="2" type="ORF">Bhyg_04362</name>
</gene>
<organism evidence="2 3">
    <name type="scientific">Pseudolycoriella hygida</name>
    <dbReference type="NCBI Taxonomy" id="35572"/>
    <lineage>
        <taxon>Eukaryota</taxon>
        <taxon>Metazoa</taxon>
        <taxon>Ecdysozoa</taxon>
        <taxon>Arthropoda</taxon>
        <taxon>Hexapoda</taxon>
        <taxon>Insecta</taxon>
        <taxon>Pterygota</taxon>
        <taxon>Neoptera</taxon>
        <taxon>Endopterygota</taxon>
        <taxon>Diptera</taxon>
        <taxon>Nematocera</taxon>
        <taxon>Sciaroidea</taxon>
        <taxon>Sciaridae</taxon>
        <taxon>Pseudolycoriella</taxon>
    </lineage>
</organism>
<feature type="non-terminal residue" evidence="2">
    <location>
        <position position="85"/>
    </location>
</feature>